<dbReference type="InterPro" id="IPR025667">
    <property type="entry name" value="SprB_repeat"/>
</dbReference>
<dbReference type="EMBL" id="BBWV01000009">
    <property type="protein sequence ID" value="GAO45731.1"/>
    <property type="molecule type" value="Genomic_DNA"/>
</dbReference>
<name>A0A0E9N7N6_9BACT</name>
<comment type="caution">
    <text evidence="1">The sequence shown here is derived from an EMBL/GenBank/DDBJ whole genome shotgun (WGS) entry which is preliminary data.</text>
</comment>
<feature type="non-terminal residue" evidence="1">
    <location>
        <position position="1"/>
    </location>
</feature>
<accession>A0A0E9N7N6</accession>
<evidence type="ECO:0000313" key="2">
    <source>
        <dbReference type="Proteomes" id="UP000033121"/>
    </source>
</evidence>
<dbReference type="InterPro" id="IPR026444">
    <property type="entry name" value="Secre_tail"/>
</dbReference>
<keyword evidence="2" id="KW-1185">Reference proteome</keyword>
<dbReference type="Pfam" id="PF13573">
    <property type="entry name" value="SprB"/>
    <property type="match status" value="10"/>
</dbReference>
<dbReference type="OrthoDB" id="7794186at2"/>
<evidence type="ECO:0000313" key="1">
    <source>
        <dbReference type="EMBL" id="GAO45731.1"/>
    </source>
</evidence>
<dbReference type="Proteomes" id="UP000033121">
    <property type="component" value="Unassembled WGS sequence"/>
</dbReference>
<sequence length="2506" mass="252785">ITLPGTVTIDQPAVLSASAAGDDVTCYNAANGKITVSSPTGGSGEYEFRVNGGTWQEGLVFSNLAPNTYTIDIRDKNNPACIITLPGTVTIDQPAVLSAAAAGDDVTCYNAANGKITISGAVGGSGEYEFRINSGSWQEGLEFSNLAPDTYTIQIRDKNNPACIVTLPGTVTIDQPAVLSASAAGDDVTCYNAANGKITVSSPTGGSGEYEFRINGGTWQDGLEFSNLAPDTYTIDIRDKNTPTCIITLPGTVTIHQPAVLSASAAGDDVTCYNAANGKITVSSPSGGSGDYQFRINSGVWQDGLVFDNLAPDTYTVDIRDKNNPACIITLPGTITIDQPAVLSASAAGDDVTCYNAANGKITVSGAVGGSGEYEFRINSGTWQEGLVFNNLAPNTYTVDIRDKNNPACIITLPGTITIDQPAALSASATPTNATCFSGTDGKITVSSPAGGSGAFEFRINGGTWQEGLEFTGLTANSYTLEIRDKNNTACVVTIPGAVVVGQPAVLSGSVSHTNVSCNGNSDGSITINSPAGGSGNYEYSRNGGTTWQSTASFTGLPADVYSVVIRDANNHSCFIVLDNAVQVGQPLALNAAVSTDGVSCYGAANGAIHITAPVGGSGNYSYSINGGTSWQPNGNFTGLAGNTYDVRIRDVMNIQCEVILNATLAVFEPQALQATMNKDNVTCFGASDGKITIVNPSGGYGTYEYSINNGGAWSSNPQFTGLPFGTYNVLLRDAAHTNCSITIQSNVQITQPAVIAAGINSTNVTCNGAGNGTITINNPTGGSGAYQYSITGGSSWFPGNQFTSVTPGIYSVWVRDAANPTCFTVINNSVSISQPAALTASAAAPAIGCNGGMVNVTVSANGGTPGYSYKIDGGDYTNSNILNAGAGAHTITVKDVNGCETSTSITVNEAPELTIYIVNQTPSGCQTATGSVTLIGSGGVAPYKYSFIGGGYGTNNVFTGVAAGSYLASVKDANGCITPILVNIASASAPTAFSVQGGGSFCNGQGAVVSLNASQTGVSYQLVRNGNTLVGSPVNGLNGMSIDFGNQTTGGTYTVVATETATGCTNTMNGAAVINAGTVPNAFLVSGGGAYCNGAGVTILLSGSESGVSYQLIRSGSINVGAAVTGNGLGIEFSNITTPGSYTIVASNIAAGCINTMLGSANVAAGTTPTAFTVTGGGSYCSGAGPLIGLSGSTSGVNYQLVLNGSSNIGSQVPGNGNAISFGNQTATGTYTVIATNATSSCTNNMSGSALISTQALPAAFAVTGGGTFCNGAGVSVGLASSEAGMTYQLVRGGVTNVGAALTGNGGDLDFGVQTIGGTYTVIAKNAGGCTVPMNGNAVVVAGSNPTLFSVTGGGSYCSGPGLAIGLSGSTSGVNYQLVLNGTTNVGGTVSGNGNAISFGNLTAAGVYTVIATNAATGCTSNMNSNASITSSNLPAAFNVTGGGTFCNGTGVTVGLSGSESGMTYQLVRGGVTNVGAAVSGNGGDIDFGLQTISGTYTVVAKNAGGCTTTMNNNAVVLAGVVPSSFSVTGGGAFCSGPGVSVGLSSSQTGVTYQLVRDGNTNVGAAASGNGNAIDFGLQTINGTYTVVATHTNTGCTNNMSGSALVTAGSQPTAFSVTGGGTYCNGAGGIIGLSSSQGGVSYQLKRNGSNVGSALTGNGGYLDFGIQTVTGTYTVQATNLTTNCVADMIGSASIQNGASATLYTVNGGGSICNGSAPALSLSGSQSGWNYQLLLNGSNLGSAISGNGNVINFPAITSAGTYTVRATATAGGCTADMAGSAVYTNSVAVQAGNITGGGAVCAGTNSGTLTLVNYSGNIVKWEYSTDGGGIWTPIANTSASQPYTNLAQATMYRALVEGCSQAYSTTATMTMSAGATGGSVSSTSVCSGANSGIVTLSGQAGSVLYWEYADGSGPWNTISNTGTTQSFTNLTQTRKYRAYISGGSCGGVYSGEGVVNVTASVVSGTLNGATAWCSKTNSGTLTLTGYAGTIMRWESSKDGTNFNTVKINNVAVTSPSYTYSNLTQTTWFRVRVQGCTEAYSTRAIVTISGTLNGGTISSTAVCSGTNSGTVVLSGFDGAVQLWEASDNLGQTWFSIPGTGTTQNFSNLSATRQYRALIGNGSCPAVYSAIGTVTVTASTNPGTLNGAASYCGASNSGNLSLTGYAGTITRWEYSTDGTNYTTLKVNNVTVTSPTYNYTNLGVSTWYRVRVEGCTALYSNVAKITITQGSIGGTVSGGSGCSGSNSGTVTLSGYAGDIQLWEYSTNNGQTWNTIQSTATSQPYNNLTTTRRYRALVKLGTCPAAYSAEGIVTISANVVAGSLSGATTHCTKTNSGTMTLTGFSGTIVRWESSKDGTNYNTVKNGNVPITSPSYSYTNLVQTMWYRVRVEGCGFQYSNVVKITVGGCPTARSTTETLSTDIKLEQVNANDPLAVNIFPNPSANYFKLQITSKRPETANIQVSDAAGRAVERMKATSGETVQFGGGYVQGMYLVEVVQGTERKVIKIIKL</sequence>
<proteinExistence type="predicted"/>
<protein>
    <submittedName>
        <fullName evidence="1">Uncharacterized protein</fullName>
    </submittedName>
</protein>
<reference evidence="1 2" key="1">
    <citation type="submission" date="2015-04" db="EMBL/GenBank/DDBJ databases">
        <title>Whole genome shotgun sequence of Flavihumibacter petaseus NBRC 106054.</title>
        <authorList>
            <person name="Miyazawa S."/>
            <person name="Hosoyama A."/>
            <person name="Hashimoto M."/>
            <person name="Noguchi M."/>
            <person name="Tsuchikane K."/>
            <person name="Ohji S."/>
            <person name="Yamazoe A."/>
            <person name="Ichikawa N."/>
            <person name="Kimura A."/>
            <person name="Fujita N."/>
        </authorList>
    </citation>
    <scope>NUCLEOTIDE SEQUENCE [LARGE SCALE GENOMIC DNA]</scope>
    <source>
        <strain evidence="1 2">NBRC 106054</strain>
    </source>
</reference>
<gene>
    <name evidence="1" type="ORF">FPE01S_09_00020</name>
</gene>
<dbReference type="STRING" id="1220578.FPE01S_09_00020"/>
<dbReference type="NCBIfam" id="TIGR04183">
    <property type="entry name" value="Por_Secre_tail"/>
    <property type="match status" value="1"/>
</dbReference>
<organism evidence="1 2">
    <name type="scientific">Flavihumibacter petaseus NBRC 106054</name>
    <dbReference type="NCBI Taxonomy" id="1220578"/>
    <lineage>
        <taxon>Bacteria</taxon>
        <taxon>Pseudomonadati</taxon>
        <taxon>Bacteroidota</taxon>
        <taxon>Chitinophagia</taxon>
        <taxon>Chitinophagales</taxon>
        <taxon>Chitinophagaceae</taxon>
        <taxon>Flavihumibacter</taxon>
    </lineage>
</organism>